<dbReference type="EMBL" id="GBXM01016218">
    <property type="protein sequence ID" value="JAH92359.1"/>
    <property type="molecule type" value="Transcribed_RNA"/>
</dbReference>
<reference evidence="1" key="1">
    <citation type="submission" date="2014-11" db="EMBL/GenBank/DDBJ databases">
        <authorList>
            <person name="Amaro Gonzalez C."/>
        </authorList>
    </citation>
    <scope>NUCLEOTIDE SEQUENCE</scope>
</reference>
<reference evidence="1" key="2">
    <citation type="journal article" date="2015" name="Fish Shellfish Immunol.">
        <title>Early steps in the European eel (Anguilla anguilla)-Vibrio vulnificus interaction in the gills: Role of the RtxA13 toxin.</title>
        <authorList>
            <person name="Callol A."/>
            <person name="Pajuelo D."/>
            <person name="Ebbesson L."/>
            <person name="Teles M."/>
            <person name="MacKenzie S."/>
            <person name="Amaro C."/>
        </authorList>
    </citation>
    <scope>NUCLEOTIDE SEQUENCE</scope>
</reference>
<sequence>MTQSKLCSSHEKNMNFFYKLINSQTLPKLEQFYLLRIERTLHMLLFLSCQDYGNAVFTCMNHQFSFISLHFTGVSRIKYNLVPLLTSFGSAQHIF</sequence>
<name>A0A0E9WPM0_ANGAN</name>
<dbReference type="AlphaFoldDB" id="A0A0E9WPM0"/>
<proteinExistence type="predicted"/>
<evidence type="ECO:0000313" key="1">
    <source>
        <dbReference type="EMBL" id="JAH92359.1"/>
    </source>
</evidence>
<organism evidence="1">
    <name type="scientific">Anguilla anguilla</name>
    <name type="common">European freshwater eel</name>
    <name type="synonym">Muraena anguilla</name>
    <dbReference type="NCBI Taxonomy" id="7936"/>
    <lineage>
        <taxon>Eukaryota</taxon>
        <taxon>Metazoa</taxon>
        <taxon>Chordata</taxon>
        <taxon>Craniata</taxon>
        <taxon>Vertebrata</taxon>
        <taxon>Euteleostomi</taxon>
        <taxon>Actinopterygii</taxon>
        <taxon>Neopterygii</taxon>
        <taxon>Teleostei</taxon>
        <taxon>Anguilliformes</taxon>
        <taxon>Anguillidae</taxon>
        <taxon>Anguilla</taxon>
    </lineage>
</organism>
<accession>A0A0E9WPM0</accession>
<protein>
    <submittedName>
        <fullName evidence="1">Uncharacterized protein</fullName>
    </submittedName>
</protein>